<keyword evidence="3" id="KW-1185">Reference proteome</keyword>
<feature type="signal peptide" evidence="1">
    <location>
        <begin position="1"/>
        <end position="20"/>
    </location>
</feature>
<name>A0ABV9Z6Z0_9HYPH</name>
<accession>A0ABV9Z6Z0</accession>
<evidence type="ECO:0008006" key="4">
    <source>
        <dbReference type="Google" id="ProtNLM"/>
    </source>
</evidence>
<dbReference type="RefSeq" id="WP_162799787.1">
    <property type="nucleotide sequence ID" value="NZ_JBHSJF010000008.1"/>
</dbReference>
<organism evidence="2 3">
    <name type="scientific">Flaviflagellibacter deserti</name>
    <dbReference type="NCBI Taxonomy" id="2267266"/>
    <lineage>
        <taxon>Bacteria</taxon>
        <taxon>Pseudomonadati</taxon>
        <taxon>Pseudomonadota</taxon>
        <taxon>Alphaproteobacteria</taxon>
        <taxon>Hyphomicrobiales</taxon>
        <taxon>Flaviflagellibacter</taxon>
    </lineage>
</organism>
<evidence type="ECO:0000313" key="2">
    <source>
        <dbReference type="EMBL" id="MFC5069947.1"/>
    </source>
</evidence>
<dbReference type="Proteomes" id="UP001595796">
    <property type="component" value="Unassembled WGS sequence"/>
</dbReference>
<reference evidence="3" key="1">
    <citation type="journal article" date="2019" name="Int. J. Syst. Evol. Microbiol.">
        <title>The Global Catalogue of Microorganisms (GCM) 10K type strain sequencing project: providing services to taxonomists for standard genome sequencing and annotation.</title>
        <authorList>
            <consortium name="The Broad Institute Genomics Platform"/>
            <consortium name="The Broad Institute Genome Sequencing Center for Infectious Disease"/>
            <person name="Wu L."/>
            <person name="Ma J."/>
        </authorList>
    </citation>
    <scope>NUCLEOTIDE SEQUENCE [LARGE SCALE GENOMIC DNA]</scope>
    <source>
        <strain evidence="3">CGMCC 1.16444</strain>
    </source>
</reference>
<dbReference type="EMBL" id="JBHSJF010000008">
    <property type="protein sequence ID" value="MFC5069947.1"/>
    <property type="molecule type" value="Genomic_DNA"/>
</dbReference>
<protein>
    <recommendedName>
        <fullName evidence="4">Tetratricopeptide repeat protein</fullName>
    </recommendedName>
</protein>
<proteinExistence type="predicted"/>
<evidence type="ECO:0000256" key="1">
    <source>
        <dbReference type="SAM" id="SignalP"/>
    </source>
</evidence>
<evidence type="ECO:0000313" key="3">
    <source>
        <dbReference type="Proteomes" id="UP001595796"/>
    </source>
</evidence>
<keyword evidence="1" id="KW-0732">Signal</keyword>
<gene>
    <name evidence="2" type="ORF">ACFPFW_18180</name>
</gene>
<feature type="chain" id="PRO_5045417379" description="Tetratricopeptide repeat protein" evidence="1">
    <location>
        <begin position="21"/>
        <end position="436"/>
    </location>
</feature>
<sequence>MRTVPVICCVLLASVSFASAQQPASPPTYADVLRSPNDLNLTILYVDHLIRAGRLNSAAAQLERVLLVQPEADQVRLLYVAVLFRLDDMVGAKREVEVLKRRNLPEGLLDELASYDEAVGQRMDPTRFGATIAVGGRYDSNRNFDPASSDGLLFGVPVDMPGDPEPDAAGVVSASVYGEHDLDSQTFRRIYFSADLGTIEQADLTEYTLSYARIQTGFDVVLGRFNIQTTARVGGYAQEHDMFQREAGGNIRVLTGVSDRLKVFSDFDGVMQWYDETELSPGSEMRTGERLKFGGGFIFDGSDRFQTLFAARFMDKAAEVEQYAYDGLELEARAQYLLPKGQFVAGRVIYANFQFDAPDPVYSPTITREDDYLAAKATYGVPLGTLAGWAGVDLQPFVGRVVFQPSVEYVLQDSNIPNFEYENIGGEILLVQRFAF</sequence>
<comment type="caution">
    <text evidence="2">The sequence shown here is derived from an EMBL/GenBank/DDBJ whole genome shotgun (WGS) entry which is preliminary data.</text>
</comment>